<organism evidence="2">
    <name type="scientific">Blastocystis hominis</name>
    <dbReference type="NCBI Taxonomy" id="12968"/>
    <lineage>
        <taxon>Eukaryota</taxon>
        <taxon>Sar</taxon>
        <taxon>Stramenopiles</taxon>
        <taxon>Bigyra</taxon>
        <taxon>Opalozoa</taxon>
        <taxon>Opalinata</taxon>
        <taxon>Blastocystidae</taxon>
        <taxon>Blastocystis</taxon>
    </lineage>
</organism>
<dbReference type="Gene3D" id="3.40.30.10">
    <property type="entry name" value="Glutaredoxin"/>
    <property type="match status" value="1"/>
</dbReference>
<evidence type="ECO:0008006" key="4">
    <source>
        <dbReference type="Google" id="ProtNLM"/>
    </source>
</evidence>
<name>D8M0B4_BLAHO</name>
<accession>D8M0B4</accession>
<evidence type="ECO:0000313" key="3">
    <source>
        <dbReference type="Proteomes" id="UP000008312"/>
    </source>
</evidence>
<gene>
    <name evidence="2" type="ORF">GSBLH_T00006305001</name>
</gene>
<dbReference type="EMBL" id="FN668643">
    <property type="protein sequence ID" value="CBK21503.2"/>
    <property type="molecule type" value="Genomic_DNA"/>
</dbReference>
<dbReference type="AlphaFoldDB" id="D8M0B4"/>
<sequence length="104" mass="12227">MSKKFVMISCPNGEEPQDDTFKMDGSYFPRLYFINPDGSVNYDIVSNPNIERYQFYYSGPEDIIDAMKRMIKDLKLKKQRRLARQAAKEELKDVDDSQFQAEDL</sequence>
<dbReference type="GeneID" id="24922430"/>
<dbReference type="InterPro" id="IPR051099">
    <property type="entry name" value="AGR/TXD"/>
</dbReference>
<dbReference type="InParanoid" id="D8M0B4"/>
<evidence type="ECO:0000313" key="2">
    <source>
        <dbReference type="EMBL" id="CBK21503.2"/>
    </source>
</evidence>
<proteinExistence type="predicted"/>
<dbReference type="OrthoDB" id="262308at2759"/>
<reference evidence="2" key="1">
    <citation type="submission" date="2010-02" db="EMBL/GenBank/DDBJ databases">
        <title>Sequencing and annotation of the Blastocystis hominis genome.</title>
        <authorList>
            <person name="Wincker P."/>
        </authorList>
    </citation>
    <scope>NUCLEOTIDE SEQUENCE</scope>
    <source>
        <strain evidence="2">Singapore isolate B</strain>
    </source>
</reference>
<protein>
    <recommendedName>
        <fullName evidence="4">Thioredoxin-like fold domain-containing protein</fullName>
    </recommendedName>
</protein>
<keyword evidence="1" id="KW-0732">Signal</keyword>
<dbReference type="PANTHER" id="PTHR15337">
    <property type="entry name" value="ANTERIOR GRADIENT PROTEIN-RELATED"/>
    <property type="match status" value="1"/>
</dbReference>
<dbReference type="RefSeq" id="XP_012895551.1">
    <property type="nucleotide sequence ID" value="XM_013040097.1"/>
</dbReference>
<dbReference type="PANTHER" id="PTHR15337:SF11">
    <property type="entry name" value="THIOREDOXIN DOMAIN-CONTAINING PROTEIN"/>
    <property type="match status" value="1"/>
</dbReference>
<dbReference type="Proteomes" id="UP000008312">
    <property type="component" value="Unassembled WGS sequence"/>
</dbReference>
<keyword evidence="3" id="KW-1185">Reference proteome</keyword>
<evidence type="ECO:0000256" key="1">
    <source>
        <dbReference type="ARBA" id="ARBA00022729"/>
    </source>
</evidence>